<dbReference type="SUPFAM" id="SSF52058">
    <property type="entry name" value="L domain-like"/>
    <property type="match status" value="1"/>
</dbReference>
<dbReference type="FunFam" id="1.10.10.10:FF:000322">
    <property type="entry name" value="Probable disease resistance protein At1g63360"/>
    <property type="match status" value="1"/>
</dbReference>
<reference evidence="14" key="1">
    <citation type="journal article" date="2017" name="Plant J.">
        <title>The pomegranate (Punica granatum L.) genome and the genomics of punicalagin biosynthesis.</title>
        <authorList>
            <person name="Qin G."/>
            <person name="Xu C."/>
            <person name="Ming R."/>
            <person name="Tang H."/>
            <person name="Guyot R."/>
            <person name="Kramer E.M."/>
            <person name="Hu Y."/>
            <person name="Yi X."/>
            <person name="Qi Y."/>
            <person name="Xu X."/>
            <person name="Gao Z."/>
            <person name="Pan H."/>
            <person name="Jian J."/>
            <person name="Tian Y."/>
            <person name="Yue Z."/>
            <person name="Xu Y."/>
        </authorList>
    </citation>
    <scope>NUCLEOTIDE SEQUENCE [LARGE SCALE GENOMIC DNA]</scope>
    <source>
        <strain evidence="14">cv. Dabenzi</strain>
    </source>
</reference>
<evidence type="ECO:0000259" key="11">
    <source>
        <dbReference type="Pfam" id="PF23598"/>
    </source>
</evidence>
<dbReference type="GO" id="GO:0006952">
    <property type="term" value="P:defense response"/>
    <property type="evidence" value="ECO:0007669"/>
    <property type="project" value="UniProtKB-KW"/>
</dbReference>
<dbReference type="Gene3D" id="1.10.8.430">
    <property type="entry name" value="Helical domain of apoptotic protease-activating factors"/>
    <property type="match status" value="1"/>
</dbReference>
<dbReference type="InterPro" id="IPR042197">
    <property type="entry name" value="Apaf_helical"/>
</dbReference>
<keyword evidence="4" id="KW-0547">Nucleotide-binding</keyword>
<evidence type="ECO:0000259" key="10">
    <source>
        <dbReference type="Pfam" id="PF23559"/>
    </source>
</evidence>
<gene>
    <name evidence="12" type="ORF">CDL15_Pgr009997</name>
    <name evidence="13" type="ORF">CRG98_034670</name>
</gene>
<dbReference type="EMBL" id="PGOL01002818">
    <property type="protein sequence ID" value="PKI44930.1"/>
    <property type="molecule type" value="Genomic_DNA"/>
</dbReference>
<evidence type="ECO:0000256" key="2">
    <source>
        <dbReference type="ARBA" id="ARBA00022614"/>
    </source>
</evidence>
<dbReference type="Pfam" id="PF23598">
    <property type="entry name" value="LRR_14"/>
    <property type="match status" value="1"/>
</dbReference>
<keyword evidence="5" id="KW-0611">Plant defense</keyword>
<dbReference type="AlphaFoldDB" id="A0A218X5K8"/>
<accession>A0A218X5K8</accession>
<dbReference type="PRINTS" id="PR00364">
    <property type="entry name" value="DISEASERSIST"/>
</dbReference>
<feature type="domain" description="NB-ARC" evidence="8">
    <location>
        <begin position="283"/>
        <end position="450"/>
    </location>
</feature>
<dbReference type="Pfam" id="PF00931">
    <property type="entry name" value="NB-ARC"/>
    <property type="match status" value="1"/>
</dbReference>
<dbReference type="InterPro" id="IPR058922">
    <property type="entry name" value="WHD_DRP"/>
</dbReference>
<dbReference type="Gene3D" id="1.10.10.10">
    <property type="entry name" value="Winged helix-like DNA-binding domain superfamily/Winged helix DNA-binding domain"/>
    <property type="match status" value="1"/>
</dbReference>
<keyword evidence="3" id="KW-0677">Repeat</keyword>
<feature type="domain" description="Disease resistance R13L4/SHOC-2-like LRR" evidence="11">
    <location>
        <begin position="661"/>
        <end position="861"/>
    </location>
</feature>
<evidence type="ECO:0000256" key="6">
    <source>
        <dbReference type="ARBA" id="ARBA00022840"/>
    </source>
</evidence>
<dbReference type="SUPFAM" id="SSF52540">
    <property type="entry name" value="P-loop containing nucleoside triphosphate hydrolases"/>
    <property type="match status" value="1"/>
</dbReference>
<dbReference type="Pfam" id="PF23247">
    <property type="entry name" value="LRR_RPS2"/>
    <property type="match status" value="1"/>
</dbReference>
<evidence type="ECO:0000313" key="12">
    <source>
        <dbReference type="EMBL" id="OWM80019.1"/>
    </source>
</evidence>
<dbReference type="Pfam" id="PF23559">
    <property type="entry name" value="WHD_DRP"/>
    <property type="match status" value="1"/>
</dbReference>
<comment type="similarity">
    <text evidence="1">Belongs to the disease resistance NB-LRR family.</text>
</comment>
<dbReference type="Proteomes" id="UP000233551">
    <property type="component" value="Unassembled WGS sequence"/>
</dbReference>
<evidence type="ECO:0000256" key="4">
    <source>
        <dbReference type="ARBA" id="ARBA00022741"/>
    </source>
</evidence>
<dbReference type="Gene3D" id="3.80.10.10">
    <property type="entry name" value="Ribonuclease Inhibitor"/>
    <property type="match status" value="2"/>
</dbReference>
<dbReference type="InterPro" id="IPR050905">
    <property type="entry name" value="Plant_NBS-LRR"/>
</dbReference>
<evidence type="ECO:0000256" key="3">
    <source>
        <dbReference type="ARBA" id="ARBA00022737"/>
    </source>
</evidence>
<dbReference type="GO" id="GO:0005524">
    <property type="term" value="F:ATP binding"/>
    <property type="evidence" value="ECO:0007669"/>
    <property type="project" value="UniProtKB-KW"/>
</dbReference>
<dbReference type="FunFam" id="1.10.8.430:FF:000003">
    <property type="entry name" value="Probable disease resistance protein At5g66910"/>
    <property type="match status" value="1"/>
</dbReference>
<keyword evidence="15" id="KW-1185">Reference proteome</keyword>
<proteinExistence type="inferred from homology"/>
<dbReference type="InterPro" id="IPR036388">
    <property type="entry name" value="WH-like_DNA-bd_sf"/>
</dbReference>
<organism evidence="12 14">
    <name type="scientific">Punica granatum</name>
    <name type="common">Pomegranate</name>
    <dbReference type="NCBI Taxonomy" id="22663"/>
    <lineage>
        <taxon>Eukaryota</taxon>
        <taxon>Viridiplantae</taxon>
        <taxon>Streptophyta</taxon>
        <taxon>Embryophyta</taxon>
        <taxon>Tracheophyta</taxon>
        <taxon>Spermatophyta</taxon>
        <taxon>Magnoliopsida</taxon>
        <taxon>eudicotyledons</taxon>
        <taxon>Gunneridae</taxon>
        <taxon>Pentapetalae</taxon>
        <taxon>rosids</taxon>
        <taxon>malvids</taxon>
        <taxon>Myrtales</taxon>
        <taxon>Lythraceae</taxon>
        <taxon>Punica</taxon>
    </lineage>
</organism>
<name>A0A218X5K8_PUNGR</name>
<keyword evidence="2" id="KW-0433">Leucine-rich repeat</keyword>
<feature type="domain" description="Disease resistance protein winged helix" evidence="10">
    <location>
        <begin position="537"/>
        <end position="609"/>
    </location>
</feature>
<dbReference type="InterPro" id="IPR027417">
    <property type="entry name" value="P-loop_NTPase"/>
</dbReference>
<evidence type="ECO:0000259" key="8">
    <source>
        <dbReference type="Pfam" id="PF00931"/>
    </source>
</evidence>
<dbReference type="EMBL" id="MTKT01002370">
    <property type="protein sequence ID" value="OWM80019.1"/>
    <property type="molecule type" value="Genomic_DNA"/>
</dbReference>
<evidence type="ECO:0000313" key="13">
    <source>
        <dbReference type="EMBL" id="PKI44930.1"/>
    </source>
</evidence>
<reference evidence="13 15" key="3">
    <citation type="submission" date="2017-11" db="EMBL/GenBank/DDBJ databases">
        <title>De-novo sequencing of pomegranate (Punica granatum L.) genome.</title>
        <authorList>
            <person name="Akparov Z."/>
            <person name="Amiraslanov A."/>
            <person name="Hajiyeva S."/>
            <person name="Abbasov M."/>
            <person name="Kaur K."/>
            <person name="Hamwieh A."/>
            <person name="Solovyev V."/>
            <person name="Salamov A."/>
            <person name="Braich B."/>
            <person name="Kosarev P."/>
            <person name="Mahmoud A."/>
            <person name="Hajiyev E."/>
            <person name="Babayeva S."/>
            <person name="Izzatullayeva V."/>
            <person name="Mammadov A."/>
            <person name="Mammadov A."/>
            <person name="Sharifova S."/>
            <person name="Ojaghi J."/>
            <person name="Eynullazada K."/>
            <person name="Bayramov B."/>
            <person name="Abdulazimova A."/>
            <person name="Shahmuradov I."/>
        </authorList>
    </citation>
    <scope>NUCLEOTIDE SEQUENCE [LARGE SCALE GENOMIC DNA]</scope>
    <source>
        <strain evidence="13">AG2017</strain>
        <strain evidence="15">cv. AG2017</strain>
        <tissue evidence="13">Leaf</tissue>
    </source>
</reference>
<feature type="region of interest" description="Disordered" evidence="7">
    <location>
        <begin position="217"/>
        <end position="238"/>
    </location>
</feature>
<dbReference type="GO" id="GO:0043531">
    <property type="term" value="F:ADP binding"/>
    <property type="evidence" value="ECO:0007669"/>
    <property type="project" value="InterPro"/>
</dbReference>
<keyword evidence="6" id="KW-0067">ATP-binding</keyword>
<evidence type="ECO:0000256" key="5">
    <source>
        <dbReference type="ARBA" id="ARBA00022821"/>
    </source>
</evidence>
<dbReference type="InterPro" id="IPR057135">
    <property type="entry name" value="At4g27190-like_LRR"/>
</dbReference>
<dbReference type="Gene3D" id="3.40.50.300">
    <property type="entry name" value="P-loop containing nucleotide triphosphate hydrolases"/>
    <property type="match status" value="1"/>
</dbReference>
<dbReference type="PANTHER" id="PTHR33463">
    <property type="entry name" value="NB-ARC DOMAIN-CONTAINING PROTEIN-RELATED"/>
    <property type="match status" value="1"/>
</dbReference>
<evidence type="ECO:0000313" key="15">
    <source>
        <dbReference type="Proteomes" id="UP000233551"/>
    </source>
</evidence>
<evidence type="ECO:0000256" key="1">
    <source>
        <dbReference type="ARBA" id="ARBA00008894"/>
    </source>
</evidence>
<sequence length="1043" mass="120232">MADIANTAFGACLTCWDRTANCRKYIKSLRDNLTALDSKMVELGHVHDDVNRLVSAAAGERWLRKGDVDGWLQLVEIQSKEVEKILVDGKQMMQMTCLCRLCFSNCRARYRQSKLADAKRADIETMLVRGRNFRVKEDVAYEPADLMLERSLKTLRHKASELDEVFETVKQRVEQEEDKHYVRTREVGGWLKRVQLLLKKEVQEILKQGAQEIEKGFEGVGGDSQSQRNGRSYHELSKQAEEKRATLEEELCKASGFAIFTYKPNEPLMVEIPLEPPVGIDSSFEEAWKWVQDEKVRRIGIYGMGGVGKTTLLKKIHNEFLGIQHDYNVVAWIVVSRPTNPKKIQEAIWEKLNLPKLEWDRTSELDRAPKIFRKMKERSFLLFLDDVWEEIDLLNLGIPSRGHPHKSKIIFTTRSMEVCGVMQADRTKKVECLPPDKALELIQEKVGEETWSAHVEIPRLAILLVKECEYLPLAIVTVGAAMASRKHPDEWRCAVEDLKNRPSSFAGMEKRVLAVLEFSYDALPNETQKKCFLYCSVFPEDYKLEVDRLIDLWIGEGFLDECDCIYEARRYGLHMISNLTRVCLLEEYNSSDNPSLRSAKLHDVVRDMALWVATEHGQKKNRRICQEKQRSFELKEMKKWNDAEKIYVSLVDPNIENLPATLTTCPNLSTLILTYTMLETFPNGFFSSMPLLRVLILSYNKYLRKLPEDIGVLVNLRQLDLRSTKVRELPEELKNLIKLVFLLLDHYCHVPEKLISSLPSLRVFSWGRPLSIVDLKVDEKEDELDVIKELNGMNNRIEDFSLALSFATSVQKLLEHCPYLLSCLSRLELVVCLALSSLEIPKASMRRMEHLEVLTIESCAFDNIRMGERSDGSGYPRLPSYYPELTPTSSHPESQVCFRSLKRIIVKYCRYLREVTVLIYHAPSLTHLEIRKCSSMQEVITRDVEDSRADEILSSLIEFHLEDLPELKSICSRALPFPSLELLEVERCPKLKKLPLDSSSSASARQLSRIEGGSAQWWDGLQWDDPETKQYFSTKFVNYSSFF</sequence>
<dbReference type="STRING" id="22663.A0A218X5K8"/>
<feature type="domain" description="Disease resistance protein At4g27190-like leucine-rich repeats" evidence="9">
    <location>
        <begin position="891"/>
        <end position="994"/>
    </location>
</feature>
<dbReference type="InterPro" id="IPR032675">
    <property type="entry name" value="LRR_dom_sf"/>
</dbReference>
<dbReference type="Proteomes" id="UP000197138">
    <property type="component" value="Unassembled WGS sequence"/>
</dbReference>
<dbReference type="FunFam" id="3.40.50.300:FF:001091">
    <property type="entry name" value="Probable disease resistance protein At1g61300"/>
    <property type="match status" value="1"/>
</dbReference>
<dbReference type="PANTHER" id="PTHR33463:SF220">
    <property type="entry name" value="NB-ARC DOMAIN-CONTAINING PROTEIN"/>
    <property type="match status" value="1"/>
</dbReference>
<dbReference type="InterPro" id="IPR055414">
    <property type="entry name" value="LRR_R13L4/SHOC2-like"/>
</dbReference>
<protein>
    <submittedName>
        <fullName evidence="12">Uncharacterized protein</fullName>
    </submittedName>
</protein>
<dbReference type="InterPro" id="IPR002182">
    <property type="entry name" value="NB-ARC"/>
</dbReference>
<evidence type="ECO:0000256" key="7">
    <source>
        <dbReference type="SAM" id="MobiDB-lite"/>
    </source>
</evidence>
<reference evidence="12" key="2">
    <citation type="submission" date="2017-06" db="EMBL/GenBank/DDBJ databases">
        <title>The pomegranate genome and the genomics of punicalagin biosynthesis.</title>
        <authorList>
            <person name="Xu C."/>
        </authorList>
    </citation>
    <scope>NUCLEOTIDE SEQUENCE [LARGE SCALE GENOMIC DNA]</scope>
    <source>
        <tissue evidence="12">Fresh leaf</tissue>
    </source>
</reference>
<evidence type="ECO:0000313" key="14">
    <source>
        <dbReference type="Proteomes" id="UP000197138"/>
    </source>
</evidence>
<evidence type="ECO:0000259" key="9">
    <source>
        <dbReference type="Pfam" id="PF23247"/>
    </source>
</evidence>
<comment type="caution">
    <text evidence="12">The sequence shown here is derived from an EMBL/GenBank/DDBJ whole genome shotgun (WGS) entry which is preliminary data.</text>
</comment>